<comment type="caution">
    <text evidence="1">The sequence shown here is derived from an EMBL/GenBank/DDBJ whole genome shotgun (WGS) entry which is preliminary data.</text>
</comment>
<proteinExistence type="predicted"/>
<evidence type="ECO:0000313" key="2">
    <source>
        <dbReference type="Proteomes" id="UP001060215"/>
    </source>
</evidence>
<dbReference type="EMBL" id="CM045763">
    <property type="protein sequence ID" value="KAI8022399.1"/>
    <property type="molecule type" value="Genomic_DNA"/>
</dbReference>
<dbReference type="Proteomes" id="UP001060215">
    <property type="component" value="Chromosome 6"/>
</dbReference>
<evidence type="ECO:0000313" key="1">
    <source>
        <dbReference type="EMBL" id="KAI8022399.1"/>
    </source>
</evidence>
<gene>
    <name evidence="1" type="ORF">LOK49_LG03G01788</name>
</gene>
<name>A0ACC0IB29_9ERIC</name>
<keyword evidence="2" id="KW-1185">Reference proteome</keyword>
<sequence>MGFKGMIFQCSFCRGLAALFDFIIQSLAGQAIKQVPLGPPVHNNSLQVPTSNMSDQNLESDAHEWSCDEGGQSARANFTDKNGNDLCLDGDKAREDVDTPTIGTQPTGPPKKTVSFNDRAEVMYPSKDKKKKKETKKLTSIKREMDEEPKPGKSILRMGSNLNGEQGKP</sequence>
<reference evidence="1 2" key="1">
    <citation type="journal article" date="2022" name="Plant J.">
        <title>Chromosome-level genome of Camellia lanceoleosa provides a valuable resource for understanding genome evolution and self-incompatibility.</title>
        <authorList>
            <person name="Gong W."/>
            <person name="Xiao S."/>
            <person name="Wang L."/>
            <person name="Liao Z."/>
            <person name="Chang Y."/>
            <person name="Mo W."/>
            <person name="Hu G."/>
            <person name="Li W."/>
            <person name="Zhao G."/>
            <person name="Zhu H."/>
            <person name="Hu X."/>
            <person name="Ji K."/>
            <person name="Xiang X."/>
            <person name="Song Q."/>
            <person name="Yuan D."/>
            <person name="Jin S."/>
            <person name="Zhang L."/>
        </authorList>
    </citation>
    <scope>NUCLEOTIDE SEQUENCE [LARGE SCALE GENOMIC DNA]</scope>
    <source>
        <strain evidence="1">SQ_2022a</strain>
    </source>
</reference>
<protein>
    <submittedName>
        <fullName evidence="1">Uncharacterized protein</fullName>
    </submittedName>
</protein>
<organism evidence="1 2">
    <name type="scientific">Camellia lanceoleosa</name>
    <dbReference type="NCBI Taxonomy" id="1840588"/>
    <lineage>
        <taxon>Eukaryota</taxon>
        <taxon>Viridiplantae</taxon>
        <taxon>Streptophyta</taxon>
        <taxon>Embryophyta</taxon>
        <taxon>Tracheophyta</taxon>
        <taxon>Spermatophyta</taxon>
        <taxon>Magnoliopsida</taxon>
        <taxon>eudicotyledons</taxon>
        <taxon>Gunneridae</taxon>
        <taxon>Pentapetalae</taxon>
        <taxon>asterids</taxon>
        <taxon>Ericales</taxon>
        <taxon>Theaceae</taxon>
        <taxon>Camellia</taxon>
    </lineage>
</organism>
<accession>A0ACC0IB29</accession>